<evidence type="ECO:0000313" key="2">
    <source>
        <dbReference type="EMBL" id="KAK3737826.1"/>
    </source>
</evidence>
<sequence length="95" mass="10396">MYSSALGFPEEYDTEPARSVGSSNRRLAHTLNSFLQPAVQIPHGPGIEFTTPGLVHRLLTRAGNSRPGRSYFRLARLHVARGATYSRLATRSSVG</sequence>
<accession>A0AAE0Y9S9</accession>
<reference evidence="2" key="1">
    <citation type="journal article" date="2023" name="G3 (Bethesda)">
        <title>A reference genome for the long-term kleptoplast-retaining sea slug Elysia crispata morphotype clarki.</title>
        <authorList>
            <person name="Eastman K.E."/>
            <person name="Pendleton A.L."/>
            <person name="Shaikh M.A."/>
            <person name="Suttiyut T."/>
            <person name="Ogas R."/>
            <person name="Tomko P."/>
            <person name="Gavelis G."/>
            <person name="Widhalm J.R."/>
            <person name="Wisecaver J.H."/>
        </authorList>
    </citation>
    <scope>NUCLEOTIDE SEQUENCE</scope>
    <source>
        <strain evidence="2">ECLA1</strain>
    </source>
</reference>
<dbReference type="EMBL" id="JAWDGP010006613">
    <property type="protein sequence ID" value="KAK3737826.1"/>
    <property type="molecule type" value="Genomic_DNA"/>
</dbReference>
<name>A0AAE0Y9S9_9GAST</name>
<evidence type="ECO:0000313" key="3">
    <source>
        <dbReference type="Proteomes" id="UP001283361"/>
    </source>
</evidence>
<protein>
    <submittedName>
        <fullName evidence="2">Uncharacterized protein</fullName>
    </submittedName>
</protein>
<proteinExistence type="predicted"/>
<comment type="caution">
    <text evidence="2">The sequence shown here is derived from an EMBL/GenBank/DDBJ whole genome shotgun (WGS) entry which is preliminary data.</text>
</comment>
<organism evidence="2 3">
    <name type="scientific">Elysia crispata</name>
    <name type="common">lettuce slug</name>
    <dbReference type="NCBI Taxonomy" id="231223"/>
    <lineage>
        <taxon>Eukaryota</taxon>
        <taxon>Metazoa</taxon>
        <taxon>Spiralia</taxon>
        <taxon>Lophotrochozoa</taxon>
        <taxon>Mollusca</taxon>
        <taxon>Gastropoda</taxon>
        <taxon>Heterobranchia</taxon>
        <taxon>Euthyneura</taxon>
        <taxon>Panpulmonata</taxon>
        <taxon>Sacoglossa</taxon>
        <taxon>Placobranchoidea</taxon>
        <taxon>Plakobranchidae</taxon>
        <taxon>Elysia</taxon>
    </lineage>
</organism>
<gene>
    <name evidence="2" type="ORF">RRG08_063232</name>
</gene>
<dbReference type="AlphaFoldDB" id="A0AAE0Y9S9"/>
<feature type="region of interest" description="Disordered" evidence="1">
    <location>
        <begin position="1"/>
        <end position="23"/>
    </location>
</feature>
<dbReference type="Proteomes" id="UP001283361">
    <property type="component" value="Unassembled WGS sequence"/>
</dbReference>
<keyword evidence="3" id="KW-1185">Reference proteome</keyword>
<evidence type="ECO:0000256" key="1">
    <source>
        <dbReference type="SAM" id="MobiDB-lite"/>
    </source>
</evidence>